<feature type="transmembrane region" description="Helical" evidence="1">
    <location>
        <begin position="12"/>
        <end position="30"/>
    </location>
</feature>
<comment type="caution">
    <text evidence="2">The sequence shown here is derived from an EMBL/GenBank/DDBJ whole genome shotgun (WGS) entry which is preliminary data.</text>
</comment>
<gene>
    <name evidence="2" type="ORF">CHH72_17095</name>
</gene>
<evidence type="ECO:0000313" key="2">
    <source>
        <dbReference type="EMBL" id="PAE87683.1"/>
    </source>
</evidence>
<protein>
    <recommendedName>
        <fullName evidence="4">DUF4320 family protein</fullName>
    </recommendedName>
</protein>
<evidence type="ECO:0000256" key="1">
    <source>
        <dbReference type="SAM" id="Phobius"/>
    </source>
</evidence>
<dbReference type="EMBL" id="NPCC01000031">
    <property type="protein sequence ID" value="PAE87683.1"/>
    <property type="molecule type" value="Genomic_DNA"/>
</dbReference>
<keyword evidence="1" id="KW-1133">Transmembrane helix</keyword>
<keyword evidence="1" id="KW-0812">Transmembrane</keyword>
<evidence type="ECO:0008006" key="4">
    <source>
        <dbReference type="Google" id="ProtNLM"/>
    </source>
</evidence>
<evidence type="ECO:0000313" key="3">
    <source>
        <dbReference type="Proteomes" id="UP000216207"/>
    </source>
</evidence>
<dbReference type="Proteomes" id="UP000216207">
    <property type="component" value="Unassembled WGS sequence"/>
</dbReference>
<organism evidence="2 3">
    <name type="scientific">Shouchella clausii</name>
    <name type="common">Alkalihalobacillus clausii</name>
    <dbReference type="NCBI Taxonomy" id="79880"/>
    <lineage>
        <taxon>Bacteria</taxon>
        <taxon>Bacillati</taxon>
        <taxon>Bacillota</taxon>
        <taxon>Bacilli</taxon>
        <taxon>Bacillales</taxon>
        <taxon>Bacillaceae</taxon>
        <taxon>Shouchella</taxon>
    </lineage>
</organism>
<accession>A0A268NVZ0</accession>
<keyword evidence="1" id="KW-0472">Membrane</keyword>
<proteinExistence type="predicted"/>
<name>A0A268NVZ0_SHOCL</name>
<dbReference type="AlphaFoldDB" id="A0A268NVZ0"/>
<reference evidence="2 3" key="1">
    <citation type="submission" date="2017-07" db="EMBL/GenBank/DDBJ databases">
        <title>Isolation and whole genome analysis of endospore-forming bacteria from heroin.</title>
        <authorList>
            <person name="Kalinowski J."/>
            <person name="Ahrens B."/>
            <person name="Al-Dilaimi A."/>
            <person name="Winkler A."/>
            <person name="Wibberg D."/>
            <person name="Schleenbecker U."/>
            <person name="Ruckert C."/>
            <person name="Wolfel R."/>
            <person name="Grass G."/>
        </authorList>
    </citation>
    <scope>NUCLEOTIDE SEQUENCE [LARGE SCALE GENOMIC DNA]</scope>
    <source>
        <strain evidence="2 3">7539</strain>
    </source>
</reference>
<sequence>MLEGAVMEYAKWFIGVVSVMLISVAVIFMFRLNEVNSFQQDVNYQIERHGGLTEEAKIVLNEKAKKLYGGCIVESLEDNAPCLFAADRADDSVKSSGFFIREYRTEGGQDVYYDRGDEQARYGTTIQYVLTRQIGNINGKSFFKPSVIGMSASRVRGDASE</sequence>
<dbReference type="RefSeq" id="WP_062750863.1">
    <property type="nucleotide sequence ID" value="NZ_NPCC01000031.1"/>
</dbReference>